<dbReference type="GO" id="GO:0044539">
    <property type="term" value="P:long-chain fatty acid import into cell"/>
    <property type="evidence" value="ECO:0007669"/>
    <property type="project" value="TreeGrafter"/>
</dbReference>
<dbReference type="GO" id="GO:0005524">
    <property type="term" value="F:ATP binding"/>
    <property type="evidence" value="ECO:0007669"/>
    <property type="project" value="UniProtKB-KW"/>
</dbReference>
<keyword evidence="2" id="KW-0436">Ligase</keyword>
<dbReference type="GO" id="GO:0005789">
    <property type="term" value="C:endoplasmic reticulum membrane"/>
    <property type="evidence" value="ECO:0007669"/>
    <property type="project" value="TreeGrafter"/>
</dbReference>
<keyword evidence="3" id="KW-0547">Nucleotide-binding</keyword>
<proteinExistence type="inferred from homology"/>
<name>A0A9W9YZF3_9CNID</name>
<evidence type="ECO:0000256" key="3">
    <source>
        <dbReference type="ARBA" id="ARBA00022741"/>
    </source>
</evidence>
<dbReference type="OrthoDB" id="288590at2759"/>
<accession>A0A9W9YZF3</accession>
<dbReference type="PANTHER" id="PTHR43107">
    <property type="entry name" value="LONG-CHAIN FATTY ACID TRANSPORT PROTEIN"/>
    <property type="match status" value="1"/>
</dbReference>
<dbReference type="EMBL" id="MU826837">
    <property type="protein sequence ID" value="KAJ7372262.1"/>
    <property type="molecule type" value="Genomic_DNA"/>
</dbReference>
<evidence type="ECO:0000313" key="5">
    <source>
        <dbReference type="EMBL" id="KAJ7372262.1"/>
    </source>
</evidence>
<dbReference type="GO" id="GO:0005886">
    <property type="term" value="C:plasma membrane"/>
    <property type="evidence" value="ECO:0007669"/>
    <property type="project" value="TreeGrafter"/>
</dbReference>
<dbReference type="GO" id="GO:0005324">
    <property type="term" value="F:long-chain fatty acid transmembrane transporter activity"/>
    <property type="evidence" value="ECO:0007669"/>
    <property type="project" value="TreeGrafter"/>
</dbReference>
<keyword evidence="6" id="KW-1185">Reference proteome</keyword>
<dbReference type="InterPro" id="IPR045851">
    <property type="entry name" value="AMP-bd_C_sf"/>
</dbReference>
<dbReference type="Proteomes" id="UP001163046">
    <property type="component" value="Unassembled WGS sequence"/>
</dbReference>
<dbReference type="SUPFAM" id="SSF56801">
    <property type="entry name" value="Acetyl-CoA synthetase-like"/>
    <property type="match status" value="1"/>
</dbReference>
<comment type="similarity">
    <text evidence="1">Belongs to the ATP-dependent AMP-binding enzyme family.</text>
</comment>
<evidence type="ECO:0000256" key="2">
    <source>
        <dbReference type="ARBA" id="ARBA00022598"/>
    </source>
</evidence>
<organism evidence="5 6">
    <name type="scientific">Desmophyllum pertusum</name>
    <dbReference type="NCBI Taxonomy" id="174260"/>
    <lineage>
        <taxon>Eukaryota</taxon>
        <taxon>Metazoa</taxon>
        <taxon>Cnidaria</taxon>
        <taxon>Anthozoa</taxon>
        <taxon>Hexacorallia</taxon>
        <taxon>Scleractinia</taxon>
        <taxon>Caryophylliina</taxon>
        <taxon>Caryophylliidae</taxon>
        <taxon>Desmophyllum</taxon>
    </lineage>
</organism>
<dbReference type="Gene3D" id="3.30.300.30">
    <property type="match status" value="1"/>
</dbReference>
<gene>
    <name evidence="5" type="ORF">OS493_019706</name>
</gene>
<comment type="caution">
    <text evidence="5">The sequence shown here is derived from an EMBL/GenBank/DDBJ whole genome shotgun (WGS) entry which is preliminary data.</text>
</comment>
<evidence type="ECO:0000256" key="4">
    <source>
        <dbReference type="ARBA" id="ARBA00022840"/>
    </source>
</evidence>
<evidence type="ECO:0000313" key="6">
    <source>
        <dbReference type="Proteomes" id="UP001163046"/>
    </source>
</evidence>
<dbReference type="GO" id="GO:0004467">
    <property type="term" value="F:long-chain fatty acid-CoA ligase activity"/>
    <property type="evidence" value="ECO:0007669"/>
    <property type="project" value="TreeGrafter"/>
</dbReference>
<dbReference type="AlphaFoldDB" id="A0A9W9YZF3"/>
<sequence length="119" mass="13387">MSKVLGLRDVVVYGVMVPGTEGRAGMAAIVDPDDKVDLVALARSLKKLLPSYACPMFLRIMHSVDLTGTFKLQKAGLRKEGFNLGVIQDQLFYFDSKEKMYLALDEIKYEQIIRGEIRM</sequence>
<dbReference type="PANTHER" id="PTHR43107:SF15">
    <property type="entry name" value="FATTY ACID TRANSPORT PROTEIN 3, ISOFORM A"/>
    <property type="match status" value="1"/>
</dbReference>
<reference evidence="5" key="1">
    <citation type="submission" date="2023-01" db="EMBL/GenBank/DDBJ databases">
        <title>Genome assembly of the deep-sea coral Lophelia pertusa.</title>
        <authorList>
            <person name="Herrera S."/>
            <person name="Cordes E."/>
        </authorList>
    </citation>
    <scope>NUCLEOTIDE SEQUENCE</scope>
    <source>
        <strain evidence="5">USNM1676648</strain>
        <tissue evidence="5">Polyp</tissue>
    </source>
</reference>
<protein>
    <submittedName>
        <fullName evidence="5">Uncharacterized protein</fullName>
    </submittedName>
</protein>
<evidence type="ECO:0000256" key="1">
    <source>
        <dbReference type="ARBA" id="ARBA00006432"/>
    </source>
</evidence>
<keyword evidence="4" id="KW-0067">ATP-binding</keyword>